<keyword evidence="3" id="KW-1185">Reference proteome</keyword>
<evidence type="ECO:0000256" key="1">
    <source>
        <dbReference type="SAM" id="MobiDB-lite"/>
    </source>
</evidence>
<evidence type="ECO:0000313" key="2">
    <source>
        <dbReference type="EMBL" id="BBG29519.1"/>
    </source>
</evidence>
<evidence type="ECO:0000313" key="3">
    <source>
        <dbReference type="Proteomes" id="UP000267342"/>
    </source>
</evidence>
<accession>A0A348HD17</accession>
<protein>
    <submittedName>
        <fullName evidence="2">Predicted integral membrane protein</fullName>
    </submittedName>
</protein>
<gene>
    <name evidence="2" type="ORF">ZBT109_0743</name>
</gene>
<dbReference type="EMBL" id="AP018933">
    <property type="protein sequence ID" value="BBG29519.1"/>
    <property type="molecule type" value="Genomic_DNA"/>
</dbReference>
<reference evidence="2 3" key="1">
    <citation type="submission" date="2018-09" db="EMBL/GenBank/DDBJ databases">
        <title>Zymobacter palmae IAM14233 (=T109) whole genome analysis.</title>
        <authorList>
            <person name="Yanase H."/>
        </authorList>
    </citation>
    <scope>NUCLEOTIDE SEQUENCE [LARGE SCALE GENOMIC DNA]</scope>
    <source>
        <strain evidence="2 3">IAM14233</strain>
    </source>
</reference>
<dbReference type="AlphaFoldDB" id="A0A348HD17"/>
<feature type="region of interest" description="Disordered" evidence="1">
    <location>
        <begin position="184"/>
        <end position="208"/>
    </location>
</feature>
<sequence length="250" mass="27608">MQLGNRFAERLLATEDALVGVFQRADRFSGEPTSTQPFRIDAVRMSRVAIDHDKGRNVLSNDRAATTHGMRTNVTELMHGGQPTQDSMITNGDMPAQRGLVGHDAVIANNAVVCYVRVGHEQVVAADTRQRLILNRTSVHGNTFTERILITNLEIRFFTVIFQILAVLTDSGELEDTIARTDDRGTLDDDVGCNDTPRSDDDIRPNNTIRPDFDVIGDPRFRVDDSSRVDQAIFLSAQMMSASQASSSST</sequence>
<proteinExistence type="predicted"/>
<name>A0A348HD17_9GAMM</name>
<dbReference type="KEGG" id="zpl:ZBT109_0743"/>
<dbReference type="Proteomes" id="UP000267342">
    <property type="component" value="Chromosome"/>
</dbReference>
<organism evidence="2 3">
    <name type="scientific">Zymobacter palmae</name>
    <dbReference type="NCBI Taxonomy" id="33074"/>
    <lineage>
        <taxon>Bacteria</taxon>
        <taxon>Pseudomonadati</taxon>
        <taxon>Pseudomonadota</taxon>
        <taxon>Gammaproteobacteria</taxon>
        <taxon>Oceanospirillales</taxon>
        <taxon>Halomonadaceae</taxon>
        <taxon>Zymobacter group</taxon>
        <taxon>Zymobacter</taxon>
    </lineage>
</organism>